<dbReference type="EMBL" id="KZ293530">
    <property type="protein sequence ID" value="PBK58643.1"/>
    <property type="molecule type" value="Genomic_DNA"/>
</dbReference>
<protein>
    <submittedName>
        <fullName evidence="1">Uncharacterized protein</fullName>
    </submittedName>
</protein>
<keyword evidence="2" id="KW-1185">Reference proteome</keyword>
<accession>A0A2H3B464</accession>
<organism evidence="1 2">
    <name type="scientific">Armillaria solidipes</name>
    <dbReference type="NCBI Taxonomy" id="1076256"/>
    <lineage>
        <taxon>Eukaryota</taxon>
        <taxon>Fungi</taxon>
        <taxon>Dikarya</taxon>
        <taxon>Basidiomycota</taxon>
        <taxon>Agaricomycotina</taxon>
        <taxon>Agaricomycetes</taxon>
        <taxon>Agaricomycetidae</taxon>
        <taxon>Agaricales</taxon>
        <taxon>Marasmiineae</taxon>
        <taxon>Physalacriaceae</taxon>
        <taxon>Armillaria</taxon>
    </lineage>
</organism>
<name>A0A2H3B464_9AGAR</name>
<gene>
    <name evidence="1" type="ORF">ARMSODRAFT_104118</name>
</gene>
<dbReference type="AlphaFoldDB" id="A0A2H3B464"/>
<proteinExistence type="predicted"/>
<sequence>MKTAALSYFEVVFLGFRNGHTVSVQDITGLRSGELRYGSIMQIWTRRFPNSYATCFPLLATHPSSRVQIFRRHKISTVLRSSHEALVLSQAAARSFDCTPPGSAGPSHFLKVAIIRRRYLHWRRRLYHLLLKYREYYALLTLGS</sequence>
<evidence type="ECO:0000313" key="1">
    <source>
        <dbReference type="EMBL" id="PBK58643.1"/>
    </source>
</evidence>
<dbReference type="Proteomes" id="UP000218334">
    <property type="component" value="Unassembled WGS sequence"/>
</dbReference>
<evidence type="ECO:0000313" key="2">
    <source>
        <dbReference type="Proteomes" id="UP000218334"/>
    </source>
</evidence>
<reference evidence="2" key="1">
    <citation type="journal article" date="2017" name="Nat. Ecol. Evol.">
        <title>Genome expansion and lineage-specific genetic innovations in the forest pathogenic fungi Armillaria.</title>
        <authorList>
            <person name="Sipos G."/>
            <person name="Prasanna A.N."/>
            <person name="Walter M.C."/>
            <person name="O'Connor E."/>
            <person name="Balint B."/>
            <person name="Krizsan K."/>
            <person name="Kiss B."/>
            <person name="Hess J."/>
            <person name="Varga T."/>
            <person name="Slot J."/>
            <person name="Riley R."/>
            <person name="Boka B."/>
            <person name="Rigling D."/>
            <person name="Barry K."/>
            <person name="Lee J."/>
            <person name="Mihaltcheva S."/>
            <person name="LaButti K."/>
            <person name="Lipzen A."/>
            <person name="Waldron R."/>
            <person name="Moloney N.M."/>
            <person name="Sperisen C."/>
            <person name="Kredics L."/>
            <person name="Vagvoelgyi C."/>
            <person name="Patrignani A."/>
            <person name="Fitzpatrick D."/>
            <person name="Nagy I."/>
            <person name="Doyle S."/>
            <person name="Anderson J.B."/>
            <person name="Grigoriev I.V."/>
            <person name="Gueldener U."/>
            <person name="Muensterkoetter M."/>
            <person name="Nagy L.G."/>
        </authorList>
    </citation>
    <scope>NUCLEOTIDE SEQUENCE [LARGE SCALE GENOMIC DNA]</scope>
    <source>
        <strain evidence="2">28-4</strain>
    </source>
</reference>